<dbReference type="STRING" id="554065.E1ZUD1"/>
<feature type="domain" description="SUEL-type lectin" evidence="1">
    <location>
        <begin position="87"/>
        <end position="168"/>
    </location>
</feature>
<evidence type="ECO:0000259" key="1">
    <source>
        <dbReference type="PROSITE" id="PS50228"/>
    </source>
</evidence>
<accession>E1ZUD1</accession>
<evidence type="ECO:0000313" key="4">
    <source>
        <dbReference type="Proteomes" id="UP000008141"/>
    </source>
</evidence>
<dbReference type="OrthoDB" id="5970528at2759"/>
<dbReference type="InParanoid" id="E1ZUD1"/>
<evidence type="ECO:0000313" key="3">
    <source>
        <dbReference type="EMBL" id="EFN50564.1"/>
    </source>
</evidence>
<sequence>MSAYRRGALLAHACCSQACRHARTACACRRALAGHAWRCIGSVSAKASAPVPVNNEVFYNPCPGVLKKLTFSWECDYPGFAAAPTGGQVARASCGSCLRVGNIIKPVYGKLDHNPSCNSSQSYSAINTVCDTAGRSKGTCDVSNSPSTFGGDPCNNVAKYVHYNYACVFPPVSSERAAEVLENQNLSLQCGCQRVREIWEARWQKNGAGKDGCGVRDVNSVFTSLCLDRYGTACTLNATNANLGGDPCVGEQKKLSVKYRCI</sequence>
<gene>
    <name evidence="3" type="ORF">CHLNCDRAFT_59491</name>
</gene>
<dbReference type="Proteomes" id="UP000008141">
    <property type="component" value="Unassembled WGS sequence"/>
</dbReference>
<dbReference type="EMBL" id="GL433965">
    <property type="protein sequence ID" value="EFN50564.1"/>
    <property type="molecule type" value="Genomic_DNA"/>
</dbReference>
<dbReference type="InterPro" id="IPR007110">
    <property type="entry name" value="Ig-like_dom"/>
</dbReference>
<protein>
    <recommendedName>
        <fullName evidence="5">SUEL-type lectin domain-containing protein</fullName>
    </recommendedName>
</protein>
<name>E1ZUD1_CHLVA</name>
<feature type="domain" description="Ig-like" evidence="2">
    <location>
        <begin position="170"/>
        <end position="262"/>
    </location>
</feature>
<evidence type="ECO:0000259" key="2">
    <source>
        <dbReference type="PROSITE" id="PS50835"/>
    </source>
</evidence>
<dbReference type="AlphaFoldDB" id="E1ZUD1"/>
<organism evidence="4">
    <name type="scientific">Chlorella variabilis</name>
    <name type="common">Green alga</name>
    <dbReference type="NCBI Taxonomy" id="554065"/>
    <lineage>
        <taxon>Eukaryota</taxon>
        <taxon>Viridiplantae</taxon>
        <taxon>Chlorophyta</taxon>
        <taxon>core chlorophytes</taxon>
        <taxon>Trebouxiophyceae</taxon>
        <taxon>Chlorellales</taxon>
        <taxon>Chlorellaceae</taxon>
        <taxon>Chlorella clade</taxon>
        <taxon>Chlorella</taxon>
    </lineage>
</organism>
<reference evidence="3 4" key="1">
    <citation type="journal article" date="2010" name="Plant Cell">
        <title>The Chlorella variabilis NC64A genome reveals adaptation to photosymbiosis, coevolution with viruses, and cryptic sex.</title>
        <authorList>
            <person name="Blanc G."/>
            <person name="Duncan G."/>
            <person name="Agarkova I."/>
            <person name="Borodovsky M."/>
            <person name="Gurnon J."/>
            <person name="Kuo A."/>
            <person name="Lindquist E."/>
            <person name="Lucas S."/>
            <person name="Pangilinan J."/>
            <person name="Polle J."/>
            <person name="Salamov A."/>
            <person name="Terry A."/>
            <person name="Yamada T."/>
            <person name="Dunigan D.D."/>
            <person name="Grigoriev I.V."/>
            <person name="Claverie J.M."/>
            <person name="Van Etten J.L."/>
        </authorList>
    </citation>
    <scope>NUCLEOTIDE SEQUENCE [LARGE SCALE GENOMIC DNA]</scope>
    <source>
        <strain evidence="3 4">NC64A</strain>
    </source>
</reference>
<evidence type="ECO:0008006" key="5">
    <source>
        <dbReference type="Google" id="ProtNLM"/>
    </source>
</evidence>
<dbReference type="RefSeq" id="XP_005842696.1">
    <property type="nucleotide sequence ID" value="XM_005842639.1"/>
</dbReference>
<dbReference type="PROSITE" id="PS50835">
    <property type="entry name" value="IG_LIKE"/>
    <property type="match status" value="1"/>
</dbReference>
<dbReference type="InterPro" id="IPR000922">
    <property type="entry name" value="Lectin_gal-bd_dom"/>
</dbReference>
<dbReference type="KEGG" id="cvr:CHLNCDRAFT_59491"/>
<keyword evidence="4" id="KW-1185">Reference proteome</keyword>
<proteinExistence type="predicted"/>
<dbReference type="PROSITE" id="PS50228">
    <property type="entry name" value="SUEL_LECTIN"/>
    <property type="match status" value="1"/>
</dbReference>
<dbReference type="GeneID" id="17349997"/>
<dbReference type="InterPro" id="IPR043159">
    <property type="entry name" value="Lectin_gal-bd_sf"/>
</dbReference>
<dbReference type="GO" id="GO:0030246">
    <property type="term" value="F:carbohydrate binding"/>
    <property type="evidence" value="ECO:0007669"/>
    <property type="project" value="InterPro"/>
</dbReference>
<dbReference type="Gene3D" id="2.60.120.740">
    <property type="match status" value="2"/>
</dbReference>